<organism evidence="1">
    <name type="scientific">marine metagenome</name>
    <dbReference type="NCBI Taxonomy" id="408172"/>
    <lineage>
        <taxon>unclassified sequences</taxon>
        <taxon>metagenomes</taxon>
        <taxon>ecological metagenomes</taxon>
    </lineage>
</organism>
<dbReference type="EMBL" id="UINC01175703">
    <property type="protein sequence ID" value="SVD82465.1"/>
    <property type="molecule type" value="Genomic_DNA"/>
</dbReference>
<evidence type="ECO:0000313" key="1">
    <source>
        <dbReference type="EMBL" id="SVD82465.1"/>
    </source>
</evidence>
<reference evidence="1" key="1">
    <citation type="submission" date="2018-05" db="EMBL/GenBank/DDBJ databases">
        <authorList>
            <person name="Lanie J.A."/>
            <person name="Ng W.-L."/>
            <person name="Kazmierczak K.M."/>
            <person name="Andrzejewski T.M."/>
            <person name="Davidsen T.M."/>
            <person name="Wayne K.J."/>
            <person name="Tettelin H."/>
            <person name="Glass J.I."/>
            <person name="Rusch D."/>
            <person name="Podicherti R."/>
            <person name="Tsui H.-C.T."/>
            <person name="Winkler M.E."/>
        </authorList>
    </citation>
    <scope>NUCLEOTIDE SEQUENCE</scope>
</reference>
<proteinExistence type="predicted"/>
<name>A0A382YI16_9ZZZZ</name>
<protein>
    <submittedName>
        <fullName evidence="1">Uncharacterized protein</fullName>
    </submittedName>
</protein>
<sequence>MAFRVIDSETGKIIMDAGDIISLIAVIEELGDKYVVKQLDIH</sequence>
<dbReference type="AlphaFoldDB" id="A0A382YI16"/>
<gene>
    <name evidence="1" type="ORF">METZ01_LOCUS435319</name>
</gene>
<accession>A0A382YI16</accession>